<proteinExistence type="predicted"/>
<sequence>MSTWDQHALPASLIWTTQYGHCAPFKYGDWMLILNSVPGPPFKYNEKDNLVLDRAKQVFSLLRLPPTPDHPILTTFADAIAHAEIYPSSKRAHFRTLAEKTDIDYADMIFFDDELRTSEVTRMGVTFVLVNEDVGVTMDVFLDGLMSFGKEDVDHWGVDGVRLSEDSLGLLIVMLEWVYLVLCHQHITLGCRHLGNRSKGQILVSAHAIE</sequence>
<dbReference type="EMBL" id="RBNJ01000151">
    <property type="protein sequence ID" value="RUS35283.1"/>
    <property type="molecule type" value="Genomic_DNA"/>
</dbReference>
<dbReference type="PANTHER" id="PTHR17901:SF14">
    <property type="entry name" value="MAGNESIUM-DEPENDENT PHOSPHATASE 1"/>
    <property type="match status" value="1"/>
</dbReference>
<dbReference type="Gene3D" id="3.40.50.1000">
    <property type="entry name" value="HAD superfamily/HAD-like"/>
    <property type="match status" value="1"/>
</dbReference>
<organism evidence="1 2">
    <name type="scientific">Jimgerdemannia flammicorona</name>
    <dbReference type="NCBI Taxonomy" id="994334"/>
    <lineage>
        <taxon>Eukaryota</taxon>
        <taxon>Fungi</taxon>
        <taxon>Fungi incertae sedis</taxon>
        <taxon>Mucoromycota</taxon>
        <taxon>Mucoromycotina</taxon>
        <taxon>Endogonomycetes</taxon>
        <taxon>Endogonales</taxon>
        <taxon>Endogonaceae</taxon>
        <taxon>Jimgerdemannia</taxon>
    </lineage>
</organism>
<name>A0A433QZS4_9FUNG</name>
<accession>A0A433QZS4</accession>
<evidence type="ECO:0000313" key="2">
    <source>
        <dbReference type="Proteomes" id="UP000274822"/>
    </source>
</evidence>
<keyword evidence="2" id="KW-1185">Reference proteome</keyword>
<dbReference type="AlphaFoldDB" id="A0A433QZS4"/>
<dbReference type="InterPro" id="IPR010036">
    <property type="entry name" value="MDP_1_eu_arc"/>
</dbReference>
<gene>
    <name evidence="1" type="ORF">BC938DRAFT_473156</name>
</gene>
<dbReference type="GO" id="GO:0003993">
    <property type="term" value="F:acid phosphatase activity"/>
    <property type="evidence" value="ECO:0007669"/>
    <property type="project" value="TreeGrafter"/>
</dbReference>
<dbReference type="PANTHER" id="PTHR17901">
    <property type="entry name" value="MAGNESIUM-DEPENDENT PHOSPHATASE 1 MDP1"/>
    <property type="match status" value="1"/>
</dbReference>
<dbReference type="Proteomes" id="UP000274822">
    <property type="component" value="Unassembled WGS sequence"/>
</dbReference>
<evidence type="ECO:0000313" key="1">
    <source>
        <dbReference type="EMBL" id="RUS35283.1"/>
    </source>
</evidence>
<protein>
    <submittedName>
        <fullName evidence="1">Acid phosphatase-domain-containing protein</fullName>
    </submittedName>
</protein>
<comment type="caution">
    <text evidence="1">The sequence shown here is derived from an EMBL/GenBank/DDBJ whole genome shotgun (WGS) entry which is preliminary data.</text>
</comment>
<dbReference type="Pfam" id="PF12689">
    <property type="entry name" value="Acid_PPase"/>
    <property type="match status" value="1"/>
</dbReference>
<dbReference type="InterPro" id="IPR023214">
    <property type="entry name" value="HAD_sf"/>
</dbReference>
<reference evidence="1 2" key="1">
    <citation type="journal article" date="2018" name="New Phytol.">
        <title>Phylogenomics of Endogonaceae and evolution of mycorrhizas within Mucoromycota.</title>
        <authorList>
            <person name="Chang Y."/>
            <person name="Desiro A."/>
            <person name="Na H."/>
            <person name="Sandor L."/>
            <person name="Lipzen A."/>
            <person name="Clum A."/>
            <person name="Barry K."/>
            <person name="Grigoriev I.V."/>
            <person name="Martin F.M."/>
            <person name="Stajich J.E."/>
            <person name="Smith M.E."/>
            <person name="Bonito G."/>
            <person name="Spatafora J.W."/>
        </authorList>
    </citation>
    <scope>NUCLEOTIDE SEQUENCE [LARGE SCALE GENOMIC DNA]</scope>
    <source>
        <strain evidence="1 2">AD002</strain>
    </source>
</reference>